<evidence type="ECO:0008006" key="4">
    <source>
        <dbReference type="Google" id="ProtNLM"/>
    </source>
</evidence>
<dbReference type="Proteomes" id="UP001463665">
    <property type="component" value="Chromosome"/>
</dbReference>
<feature type="chain" id="PRO_5043918760" description="DUF4595 domain-containing protein" evidence="1">
    <location>
        <begin position="21"/>
        <end position="283"/>
    </location>
</feature>
<gene>
    <name evidence="2" type="ORF">AAFP95_04430</name>
</gene>
<name>A0AAU6WRK3_9FLAO</name>
<sequence>MTKKYIFSSLAALFLGFVISCDNTTEDPPNQNKNTSGTGTITGPRILSRITNGNKDLEEYVTNAGLLSMVYVRDAGSTNATASTVTYTGSVITQIKIQDNANPHVTDNTYALTYTGGKLSAFTMDQTIMGSANHSDFTVYYDAGGILYRIVEKKKVGGSASYSFYNEMKFTYSTTNIVKLDYTRMTMSGGNPNTSTASTTVYYFDNYDTKVNPYITLPKEYFMVASTLSQLNAYMLSSNNVGKITVQSPVSPQVSYTKGYLYDSQNYPVSDLSQTVKYVYKPL</sequence>
<accession>A0AAU6WRK3</accession>
<dbReference type="PROSITE" id="PS51257">
    <property type="entry name" value="PROKAR_LIPOPROTEIN"/>
    <property type="match status" value="1"/>
</dbReference>
<dbReference type="RefSeq" id="WP_294239463.1">
    <property type="nucleotide sequence ID" value="NZ_CP154834.1"/>
</dbReference>
<protein>
    <recommendedName>
        <fullName evidence="4">DUF4595 domain-containing protein</fullName>
    </recommendedName>
</protein>
<keyword evidence="1" id="KW-0732">Signal</keyword>
<evidence type="ECO:0000313" key="2">
    <source>
        <dbReference type="EMBL" id="XAO75218.1"/>
    </source>
</evidence>
<reference evidence="2 3" key="1">
    <citation type="submission" date="2024-04" db="EMBL/GenBank/DDBJ databases">
        <title>Genome sequencing and assembly of rice foliar adapted Chryseobacterium endophyticum OsEnb-ALM-A6.</title>
        <authorList>
            <person name="Kumar S."/>
            <person name="Javed M."/>
            <person name="Chouhan V."/>
            <person name="Charishma K."/>
            <person name="Patel A."/>
            <person name="Kumar M."/>
            <person name="Sahu K.P."/>
            <person name="Kumar A."/>
        </authorList>
    </citation>
    <scope>NUCLEOTIDE SEQUENCE [LARGE SCALE GENOMIC DNA]</scope>
    <source>
        <strain evidence="2 3">OsEnb-ALM-A6</strain>
    </source>
</reference>
<dbReference type="AlphaFoldDB" id="A0AAU6WRK3"/>
<proteinExistence type="predicted"/>
<evidence type="ECO:0000313" key="3">
    <source>
        <dbReference type="Proteomes" id="UP001463665"/>
    </source>
</evidence>
<feature type="signal peptide" evidence="1">
    <location>
        <begin position="1"/>
        <end position="20"/>
    </location>
</feature>
<keyword evidence="3" id="KW-1185">Reference proteome</keyword>
<dbReference type="EMBL" id="CP154834">
    <property type="protein sequence ID" value="XAO75218.1"/>
    <property type="molecule type" value="Genomic_DNA"/>
</dbReference>
<organism evidence="2 3">
    <name type="scientific">Chryseobacterium endophyticum</name>
    <dbReference type="NCBI Taxonomy" id="1854762"/>
    <lineage>
        <taxon>Bacteria</taxon>
        <taxon>Pseudomonadati</taxon>
        <taxon>Bacteroidota</taxon>
        <taxon>Flavobacteriia</taxon>
        <taxon>Flavobacteriales</taxon>
        <taxon>Weeksellaceae</taxon>
        <taxon>Chryseobacterium group</taxon>
        <taxon>Chryseobacterium</taxon>
    </lineage>
</organism>
<evidence type="ECO:0000256" key="1">
    <source>
        <dbReference type="SAM" id="SignalP"/>
    </source>
</evidence>